<dbReference type="RefSeq" id="WP_204938584.1">
    <property type="nucleotide sequence ID" value="NZ_BAAAUM010000001.1"/>
</dbReference>
<dbReference type="EMBL" id="BSET01000001">
    <property type="protein sequence ID" value="GLK00907.1"/>
    <property type="molecule type" value="Genomic_DNA"/>
</dbReference>
<evidence type="ECO:0000313" key="1">
    <source>
        <dbReference type="EMBL" id="GLK00907.1"/>
    </source>
</evidence>
<keyword evidence="2" id="KW-1185">Reference proteome</keyword>
<name>A0A9W6M7X6_9MICO</name>
<sequence length="109" mass="11792">MTATDSWGIDELDGQTHTLVTREISGWEVMIGGGPEQFIVTATRDSGQRIANALTSTEPDDDDDTVDLTVGGQAVDYPAEYVLTRDEVLSAIAELESGVFTEGRWEQIG</sequence>
<reference evidence="1" key="1">
    <citation type="journal article" date="2014" name="Int. J. Syst. Evol. Microbiol.">
        <title>Complete genome sequence of Corynebacterium casei LMG S-19264T (=DSM 44701T), isolated from a smear-ripened cheese.</title>
        <authorList>
            <consortium name="US DOE Joint Genome Institute (JGI-PGF)"/>
            <person name="Walter F."/>
            <person name="Albersmeier A."/>
            <person name="Kalinowski J."/>
            <person name="Ruckert C."/>
        </authorList>
    </citation>
    <scope>NUCLEOTIDE SEQUENCE</scope>
    <source>
        <strain evidence="1">VKM Ac-1958</strain>
    </source>
</reference>
<evidence type="ECO:0000313" key="2">
    <source>
        <dbReference type="Proteomes" id="UP001142325"/>
    </source>
</evidence>
<dbReference type="Proteomes" id="UP001142325">
    <property type="component" value="Unassembled WGS sequence"/>
</dbReference>
<accession>A0A9W6M7X6</accession>
<reference evidence="1" key="2">
    <citation type="submission" date="2023-01" db="EMBL/GenBank/DDBJ databases">
        <authorList>
            <person name="Sun Q."/>
            <person name="Evtushenko L."/>
        </authorList>
    </citation>
    <scope>NUCLEOTIDE SEQUENCE</scope>
    <source>
        <strain evidence="1">VKM Ac-1958</strain>
    </source>
</reference>
<dbReference type="AlphaFoldDB" id="A0A9W6M7X6"/>
<protein>
    <submittedName>
        <fullName evidence="1">Uncharacterized protein</fullName>
    </submittedName>
</protein>
<gene>
    <name evidence="1" type="ORF">GCM10017596_06220</name>
</gene>
<comment type="caution">
    <text evidence="1">The sequence shown here is derived from an EMBL/GenBank/DDBJ whole genome shotgun (WGS) entry which is preliminary data.</text>
</comment>
<proteinExistence type="predicted"/>
<organism evidence="1 2">
    <name type="scientific">Microbacterium keratanolyticum</name>
    <dbReference type="NCBI Taxonomy" id="67574"/>
    <lineage>
        <taxon>Bacteria</taxon>
        <taxon>Bacillati</taxon>
        <taxon>Actinomycetota</taxon>
        <taxon>Actinomycetes</taxon>
        <taxon>Micrococcales</taxon>
        <taxon>Microbacteriaceae</taxon>
        <taxon>Microbacterium</taxon>
    </lineage>
</organism>